<dbReference type="InterPro" id="IPR001343">
    <property type="entry name" value="Hemolysn_Ca-bd"/>
</dbReference>
<evidence type="ECO:0000313" key="2">
    <source>
        <dbReference type="EMBL" id="QBE65491.1"/>
    </source>
</evidence>
<dbReference type="InterPro" id="IPR025282">
    <property type="entry name" value="DUF4214"/>
</dbReference>
<dbReference type="InterPro" id="IPR018511">
    <property type="entry name" value="Hemolysin-typ_Ca-bd_CS"/>
</dbReference>
<dbReference type="AlphaFoldDB" id="A0A4P6L289"/>
<dbReference type="RefSeq" id="WP_130188601.1">
    <property type="nucleotide sequence ID" value="NZ_CP035913.1"/>
</dbReference>
<dbReference type="Pfam" id="PF00353">
    <property type="entry name" value="HemolysinCabind"/>
    <property type="match status" value="1"/>
</dbReference>
<dbReference type="PROSITE" id="PS00330">
    <property type="entry name" value="HEMOLYSIN_CALCIUM"/>
    <property type="match status" value="1"/>
</dbReference>
<reference evidence="2 3" key="1">
    <citation type="submission" date="2019-02" db="EMBL/GenBank/DDBJ databases">
        <title>Draft Genome Sequences of Six Type Strains of the Genus Massilia.</title>
        <authorList>
            <person name="Miess H."/>
            <person name="Frediansyhah A."/>
            <person name="Gross H."/>
        </authorList>
    </citation>
    <scope>NUCLEOTIDE SEQUENCE [LARGE SCALE GENOMIC DNA]</scope>
    <source>
        <strain evidence="2 3">DSM 17473</strain>
    </source>
</reference>
<feature type="domain" description="DUF4214" evidence="1">
    <location>
        <begin position="278"/>
        <end position="347"/>
    </location>
</feature>
<evidence type="ECO:0000313" key="3">
    <source>
        <dbReference type="Proteomes" id="UP000290637"/>
    </source>
</evidence>
<accession>A0A4P6L289</accession>
<evidence type="ECO:0000259" key="1">
    <source>
        <dbReference type="Pfam" id="PF13946"/>
    </source>
</evidence>
<dbReference type="EMBL" id="CP035913">
    <property type="protein sequence ID" value="QBE65491.1"/>
    <property type="molecule type" value="Genomic_DNA"/>
</dbReference>
<dbReference type="KEGG" id="plue:EWM63_22920"/>
<dbReference type="OrthoDB" id="480426at2"/>
<dbReference type="Gene3D" id="1.10.3130.20">
    <property type="entry name" value="Phycobilisome linker domain"/>
    <property type="match status" value="1"/>
</dbReference>
<gene>
    <name evidence="2" type="ORF">EWM63_22920</name>
</gene>
<dbReference type="InterPro" id="IPR011049">
    <property type="entry name" value="Serralysin-like_metalloprot_C"/>
</dbReference>
<name>A0A4P6L289_9BURK</name>
<organism evidence="2 3">
    <name type="scientific">Pseudoduganella lutea</name>
    <dbReference type="NCBI Taxonomy" id="321985"/>
    <lineage>
        <taxon>Bacteria</taxon>
        <taxon>Pseudomonadati</taxon>
        <taxon>Pseudomonadota</taxon>
        <taxon>Betaproteobacteria</taxon>
        <taxon>Burkholderiales</taxon>
        <taxon>Oxalobacteraceae</taxon>
        <taxon>Telluria group</taxon>
        <taxon>Pseudoduganella</taxon>
    </lineage>
</organism>
<keyword evidence="3" id="KW-1185">Reference proteome</keyword>
<dbReference type="Pfam" id="PF13946">
    <property type="entry name" value="DUF4214"/>
    <property type="match status" value="1"/>
</dbReference>
<protein>
    <submittedName>
        <fullName evidence="2">DUF4214 domain-containing protein</fullName>
    </submittedName>
</protein>
<dbReference type="InterPro" id="IPR038255">
    <property type="entry name" value="PBS_linker_sf"/>
</dbReference>
<dbReference type="Proteomes" id="UP000290637">
    <property type="component" value="Chromosome"/>
</dbReference>
<dbReference type="SUPFAM" id="SSF51120">
    <property type="entry name" value="beta-Roll"/>
    <property type="match status" value="1"/>
</dbReference>
<dbReference type="Gene3D" id="2.150.10.10">
    <property type="entry name" value="Serralysin-like metalloprotease, C-terminal"/>
    <property type="match status" value="1"/>
</dbReference>
<sequence>MATYETLPYIPLLSTGDMAGADHLGFAPRNAGDGYDNQALFASAAPDAHAYPVFSFTAVAGALYTVTSESWFDPDNLVLFDEDGYPIAEDDGWGATGQDGLSFIAPYSGTYYVDASWNQAAPPRSGVEVAVLEDLDTIPLAIGQGTEKADDITGTSANDALYGNGGWDLLEGAGGSDLLDGGSGTDTGWYEGRLDDYDVTVAGHRLFVTDDVGLDGADTLVNVERLEFVDVALAFDTDGTAGEAYRLYQAAFDRAPDEAGLGYYIARLDAGASLHDVAASFVTSNEFRAIYGNNPGTTAIITGFYEHVLNRVPDPSGMQYWLDILNTGKDSVAGVLASFSESQENYDQLIGVMQDGMAYQVWG</sequence>
<dbReference type="GO" id="GO:0005509">
    <property type="term" value="F:calcium ion binding"/>
    <property type="evidence" value="ECO:0007669"/>
    <property type="project" value="InterPro"/>
</dbReference>
<proteinExistence type="predicted"/>